<dbReference type="STRING" id="156980.SAMN04489745_0358"/>
<evidence type="ECO:0000313" key="3">
    <source>
        <dbReference type="Proteomes" id="UP000182652"/>
    </source>
</evidence>
<dbReference type="SMART" id="SM00849">
    <property type="entry name" value="Lactamase_B"/>
    <property type="match status" value="1"/>
</dbReference>
<proteinExistence type="predicted"/>
<accession>A0A1H4JTQ9</accession>
<dbReference type="Proteomes" id="UP000182652">
    <property type="component" value="Unassembled WGS sequence"/>
</dbReference>
<dbReference type="EMBL" id="FNSN01000003">
    <property type="protein sequence ID" value="SEB49255.1"/>
    <property type="molecule type" value="Genomic_DNA"/>
</dbReference>
<dbReference type="PANTHER" id="PTHR42951">
    <property type="entry name" value="METALLO-BETA-LACTAMASE DOMAIN-CONTAINING"/>
    <property type="match status" value="1"/>
</dbReference>
<name>A0A1H4JTQ9_9MICC</name>
<dbReference type="Gene3D" id="3.60.15.10">
    <property type="entry name" value="Ribonuclease Z/Hydroxyacylglutathione hydrolase-like"/>
    <property type="match status" value="1"/>
</dbReference>
<feature type="domain" description="Metallo-beta-lactamase" evidence="1">
    <location>
        <begin position="38"/>
        <end position="252"/>
    </location>
</feature>
<evidence type="ECO:0000313" key="2">
    <source>
        <dbReference type="EMBL" id="SEB49255.1"/>
    </source>
</evidence>
<protein>
    <submittedName>
        <fullName evidence="2">Glyoxylase, beta-lactamase superfamily II</fullName>
    </submittedName>
</protein>
<dbReference type="InterPro" id="IPR001279">
    <property type="entry name" value="Metallo-B-lactamas"/>
</dbReference>
<reference evidence="2 3" key="1">
    <citation type="submission" date="2016-10" db="EMBL/GenBank/DDBJ databases">
        <authorList>
            <person name="de Groot N.N."/>
        </authorList>
    </citation>
    <scope>NUCLEOTIDE SEQUENCE [LARGE SCALE GENOMIC DNA]</scope>
    <source>
        <strain evidence="2 3">DSM 10495</strain>
    </source>
</reference>
<dbReference type="Pfam" id="PF00753">
    <property type="entry name" value="Lactamase_B"/>
    <property type="match status" value="1"/>
</dbReference>
<evidence type="ECO:0000259" key="1">
    <source>
        <dbReference type="SMART" id="SM00849"/>
    </source>
</evidence>
<dbReference type="AlphaFoldDB" id="A0A1H4JTQ9"/>
<sequence>MFLPLQVLSSLPDGSAADGAGPVITEEFPDVFLVRGASANWVIIKDPDGTNFTLIDSGYPGDHPLLLESIESLGLKPADCVALLVTHGHVDHIGGAARLAADHGVPVWCHEAETANLEGPGREQVTFAQVLGKLVHRRVRHWLRMALRLDALKPLSVTPARTFTEGDVLDVPGRPLVLHCPGHTSGSVAYLLDRPEGRVLISGDTLVSDHELLSGPVQAQLLPLFFSHDHDGLRRSFELLSSQNADVILPGHGPALRPATAG</sequence>
<dbReference type="InterPro" id="IPR050855">
    <property type="entry name" value="NDM-1-like"/>
</dbReference>
<organism evidence="2 3">
    <name type="scientific">Arthrobacter woluwensis</name>
    <dbReference type="NCBI Taxonomy" id="156980"/>
    <lineage>
        <taxon>Bacteria</taxon>
        <taxon>Bacillati</taxon>
        <taxon>Actinomycetota</taxon>
        <taxon>Actinomycetes</taxon>
        <taxon>Micrococcales</taxon>
        <taxon>Micrococcaceae</taxon>
        <taxon>Arthrobacter</taxon>
    </lineage>
</organism>
<dbReference type="SUPFAM" id="SSF56281">
    <property type="entry name" value="Metallo-hydrolase/oxidoreductase"/>
    <property type="match status" value="1"/>
</dbReference>
<gene>
    <name evidence="2" type="ORF">SAMN04489745_0358</name>
</gene>
<keyword evidence="3" id="KW-1185">Reference proteome</keyword>
<dbReference type="PANTHER" id="PTHR42951:SF14">
    <property type="entry name" value="METALLO-BETA-LACTAMASE SUPERFAMILY PROTEIN"/>
    <property type="match status" value="1"/>
</dbReference>
<dbReference type="CDD" id="cd07721">
    <property type="entry name" value="yflN-like_MBL-fold"/>
    <property type="match status" value="1"/>
</dbReference>
<dbReference type="InterPro" id="IPR036866">
    <property type="entry name" value="RibonucZ/Hydroxyglut_hydro"/>
</dbReference>